<sequence length="826" mass="86206">MARWCYRHRLVVLILWVGALLGLGFAGSAAGTNYADTFTLPNTDSTRAYDLMEKAFPERSGDTDTVVWKVDGGTARDASVRSRIEPALEEIGRMKGVGEVSSPYAAQGASQISGNGRIAYAQITFTEQANGVPKALVEDVVDTAQDAERAGLRVELGGQAITRTQEPPTGIAEMVGILAAAVVLFLAFGSLFAMLLPLVVAVAALGTGLMATSLLSHVTDVPEVAPLLGSLIGLGVGIDYALFIVTRHRRGILRGMEPEESAVTALNTSGRAVLFAGGTVCIALAGMLVMNMRFLDGVVVATSLTVVLSVLAATTLLPALLGVLGMRVLSRKQRRRLAAEGPESEEASGLAARWSAFVQKRPRSIAAGAFLVMMVLALPVLSIRLGATDQGNHQDSTTTRQAYDLLAEGFGPGFNGPLQVVVDGGGATGGAAAGDVDALVSTIRSTDGVAQVAAAPPARGITVIQVVPTTSPQSEKTDQLIDRLRDDVIPESGAKAHVGGVTAVFKDFAAVTGERLPYFVAAIISLGFLLLMVAFRSLVVPLTAALMNLIAAAASFGVLVAIFQWGWGTELLGIGKEGPITAFLPVIMLSLLFGLSMDYQVFLVSRMHEEWVHTKDNARAVRVGLAETSRVINCAALIMICVFSAFVLSGDMEGAMAGIGLAAAVALDAFILRTALVPAAMHLLGNSNWWLPAGLEKRLPHLAVEPREEPADSPHARVPDAETGTGTGTGSGTDGGSTVIHGFVRTPDGAPVEGAALTLLSKGGRQLDRVTSLADGSYIVSVPSAGSYLLAVTAQEHPSRARHVMVGAEPLVYDVELAEDEVDAVN</sequence>
<comment type="similarity">
    <text evidence="2">Belongs to the resistance-nodulation-cell division (RND) (TC 2.A.6) family. MmpL subfamily.</text>
</comment>
<keyword evidence="6 8" id="KW-0472">Membrane</keyword>
<dbReference type="InterPro" id="IPR000731">
    <property type="entry name" value="SSD"/>
</dbReference>
<comment type="caution">
    <text evidence="10">The sequence shown here is derived from an EMBL/GenBank/DDBJ whole genome shotgun (WGS) entry which is preliminary data.</text>
</comment>
<evidence type="ECO:0000313" key="10">
    <source>
        <dbReference type="EMBL" id="MBQ0846936.1"/>
    </source>
</evidence>
<dbReference type="Pfam" id="PF13620">
    <property type="entry name" value="CarboxypepD_reg"/>
    <property type="match status" value="1"/>
</dbReference>
<dbReference type="PANTHER" id="PTHR33406:SF11">
    <property type="entry name" value="MEMBRANE PROTEIN SCO6666-RELATED"/>
    <property type="match status" value="1"/>
</dbReference>
<dbReference type="PROSITE" id="PS50156">
    <property type="entry name" value="SSD"/>
    <property type="match status" value="1"/>
</dbReference>
<feature type="transmembrane region" description="Helical" evidence="8">
    <location>
        <begin position="655"/>
        <end position="676"/>
    </location>
</feature>
<dbReference type="InterPro" id="IPR004869">
    <property type="entry name" value="MMPL_dom"/>
</dbReference>
<dbReference type="GO" id="GO:0005886">
    <property type="term" value="C:plasma membrane"/>
    <property type="evidence" value="ECO:0007669"/>
    <property type="project" value="UniProtKB-SubCell"/>
</dbReference>
<dbReference type="SUPFAM" id="SSF49464">
    <property type="entry name" value="Carboxypeptidase regulatory domain-like"/>
    <property type="match status" value="1"/>
</dbReference>
<dbReference type="Gene3D" id="2.60.40.1120">
    <property type="entry name" value="Carboxypeptidase-like, regulatory domain"/>
    <property type="match status" value="1"/>
</dbReference>
<feature type="compositionally biased region" description="Basic and acidic residues" evidence="7">
    <location>
        <begin position="706"/>
        <end position="720"/>
    </location>
</feature>
<reference evidence="10 11" key="1">
    <citation type="submission" date="2021-04" db="EMBL/GenBank/DDBJ databases">
        <authorList>
            <person name="Tang X."/>
            <person name="Zhou X."/>
            <person name="Chen X."/>
            <person name="Cernava T."/>
            <person name="Zhang C."/>
        </authorList>
    </citation>
    <scope>NUCLEOTIDE SEQUENCE [LARGE SCALE GENOMIC DNA]</scope>
    <source>
        <strain evidence="10 11">BH-SS-21</strain>
    </source>
</reference>
<dbReference type="RefSeq" id="WP_210889954.1">
    <property type="nucleotide sequence ID" value="NZ_JAGPYQ010000001.1"/>
</dbReference>
<dbReference type="PANTHER" id="PTHR33406">
    <property type="entry name" value="MEMBRANE PROTEIN MJ1562-RELATED"/>
    <property type="match status" value="1"/>
</dbReference>
<dbReference type="SUPFAM" id="SSF82866">
    <property type="entry name" value="Multidrug efflux transporter AcrB transmembrane domain"/>
    <property type="match status" value="2"/>
</dbReference>
<evidence type="ECO:0000256" key="2">
    <source>
        <dbReference type="ARBA" id="ARBA00010157"/>
    </source>
</evidence>
<dbReference type="Proteomes" id="UP000677413">
    <property type="component" value="Unassembled WGS sequence"/>
</dbReference>
<keyword evidence="3" id="KW-1003">Cell membrane</keyword>
<keyword evidence="5 8" id="KW-1133">Transmembrane helix</keyword>
<evidence type="ECO:0000256" key="1">
    <source>
        <dbReference type="ARBA" id="ARBA00004651"/>
    </source>
</evidence>
<feature type="transmembrane region" description="Helical" evidence="8">
    <location>
        <begin position="272"/>
        <end position="292"/>
    </location>
</feature>
<dbReference type="AlphaFoldDB" id="A0A940XU21"/>
<organism evidence="10 11">
    <name type="scientific">Streptomyces liliiviolaceus</name>
    <dbReference type="NCBI Taxonomy" id="2823109"/>
    <lineage>
        <taxon>Bacteria</taxon>
        <taxon>Bacillati</taxon>
        <taxon>Actinomycetota</taxon>
        <taxon>Actinomycetes</taxon>
        <taxon>Kitasatosporales</taxon>
        <taxon>Streptomycetaceae</taxon>
        <taxon>Streptomyces</taxon>
    </lineage>
</organism>
<evidence type="ECO:0000256" key="3">
    <source>
        <dbReference type="ARBA" id="ARBA00022475"/>
    </source>
</evidence>
<evidence type="ECO:0000256" key="5">
    <source>
        <dbReference type="ARBA" id="ARBA00022989"/>
    </source>
</evidence>
<feature type="domain" description="SSD" evidence="9">
    <location>
        <begin position="186"/>
        <end position="323"/>
    </location>
</feature>
<dbReference type="Gene3D" id="1.20.1640.10">
    <property type="entry name" value="Multidrug efflux transporter AcrB transmembrane domain"/>
    <property type="match status" value="2"/>
</dbReference>
<feature type="compositionally biased region" description="Gly residues" evidence="7">
    <location>
        <begin position="725"/>
        <end position="735"/>
    </location>
</feature>
<name>A0A940XU21_9ACTN</name>
<evidence type="ECO:0000256" key="6">
    <source>
        <dbReference type="ARBA" id="ARBA00023136"/>
    </source>
</evidence>
<dbReference type="GO" id="GO:0022857">
    <property type="term" value="F:transmembrane transporter activity"/>
    <property type="evidence" value="ECO:0007669"/>
    <property type="project" value="InterPro"/>
</dbReference>
<evidence type="ECO:0000259" key="9">
    <source>
        <dbReference type="PROSITE" id="PS50156"/>
    </source>
</evidence>
<dbReference type="Pfam" id="PF03176">
    <property type="entry name" value="MMPL"/>
    <property type="match status" value="2"/>
</dbReference>
<dbReference type="PRINTS" id="PR00702">
    <property type="entry name" value="ACRIFLAVINRP"/>
</dbReference>
<gene>
    <name evidence="10" type="ORF">J8N05_01700</name>
</gene>
<comment type="subcellular location">
    <subcellularLocation>
        <location evidence="1">Cell membrane</location>
        <topology evidence="1">Multi-pass membrane protein</topology>
    </subcellularLocation>
</comment>
<feature type="region of interest" description="Disordered" evidence="7">
    <location>
        <begin position="706"/>
        <end position="735"/>
    </location>
</feature>
<dbReference type="InterPro" id="IPR008969">
    <property type="entry name" value="CarboxyPept-like_regulatory"/>
</dbReference>
<feature type="transmembrane region" description="Helical" evidence="8">
    <location>
        <begin position="365"/>
        <end position="387"/>
    </location>
</feature>
<dbReference type="EMBL" id="JAGPYQ010000001">
    <property type="protein sequence ID" value="MBQ0846936.1"/>
    <property type="molecule type" value="Genomic_DNA"/>
</dbReference>
<feature type="transmembrane region" description="Helical" evidence="8">
    <location>
        <begin position="298"/>
        <end position="326"/>
    </location>
</feature>
<protein>
    <submittedName>
        <fullName evidence="10">MMPL family transporter</fullName>
    </submittedName>
</protein>
<dbReference type="InterPro" id="IPR050545">
    <property type="entry name" value="Mycobact_MmpL"/>
</dbReference>
<evidence type="ECO:0000256" key="8">
    <source>
        <dbReference type="SAM" id="Phobius"/>
    </source>
</evidence>
<accession>A0A940XU21</accession>
<feature type="transmembrane region" description="Helical" evidence="8">
    <location>
        <begin position="227"/>
        <end position="246"/>
    </location>
</feature>
<keyword evidence="4 8" id="KW-0812">Transmembrane</keyword>
<keyword evidence="11" id="KW-1185">Reference proteome</keyword>
<feature type="transmembrane region" description="Helical" evidence="8">
    <location>
        <begin position="631"/>
        <end position="649"/>
    </location>
</feature>
<evidence type="ECO:0000256" key="4">
    <source>
        <dbReference type="ARBA" id="ARBA00022692"/>
    </source>
</evidence>
<proteinExistence type="inferred from homology"/>
<evidence type="ECO:0000256" key="7">
    <source>
        <dbReference type="SAM" id="MobiDB-lite"/>
    </source>
</evidence>
<feature type="transmembrane region" description="Helical" evidence="8">
    <location>
        <begin position="516"/>
        <end position="535"/>
    </location>
</feature>
<feature type="transmembrane region" description="Helical" evidence="8">
    <location>
        <begin position="579"/>
        <end position="597"/>
    </location>
</feature>
<evidence type="ECO:0000313" key="11">
    <source>
        <dbReference type="Proteomes" id="UP000677413"/>
    </source>
</evidence>
<feature type="transmembrane region" description="Helical" evidence="8">
    <location>
        <begin position="542"/>
        <end position="567"/>
    </location>
</feature>
<dbReference type="InterPro" id="IPR001036">
    <property type="entry name" value="Acrflvin-R"/>
</dbReference>